<evidence type="ECO:0008006" key="8">
    <source>
        <dbReference type="Google" id="ProtNLM"/>
    </source>
</evidence>
<comment type="similarity">
    <text evidence="1 3">Belongs to the thiolase-like superfamily. Chalcone/stilbene synthases family.</text>
</comment>
<accession>A0A7H8R5X6</accession>
<evidence type="ECO:0000259" key="5">
    <source>
        <dbReference type="Pfam" id="PF02797"/>
    </source>
</evidence>
<evidence type="ECO:0000256" key="1">
    <source>
        <dbReference type="ARBA" id="ARBA00005531"/>
    </source>
</evidence>
<dbReference type="GO" id="GO:0030639">
    <property type="term" value="P:polyketide biosynthetic process"/>
    <property type="evidence" value="ECO:0007669"/>
    <property type="project" value="TreeGrafter"/>
</dbReference>
<proteinExistence type="inferred from homology"/>
<dbReference type="PIRSF" id="PIRSF000451">
    <property type="entry name" value="PKS_III"/>
    <property type="match status" value="1"/>
</dbReference>
<evidence type="ECO:0000259" key="4">
    <source>
        <dbReference type="Pfam" id="PF00195"/>
    </source>
</evidence>
<feature type="domain" description="Chalcone/stilbene synthase C-terminal" evidence="5">
    <location>
        <begin position="252"/>
        <end position="387"/>
    </location>
</feature>
<dbReference type="PANTHER" id="PTHR11877:SF46">
    <property type="entry name" value="TYPE III POLYKETIDE SYNTHASE A"/>
    <property type="match status" value="1"/>
</dbReference>
<protein>
    <recommendedName>
        <fullName evidence="8">Chalcone/stilbene synthase N-terminal domain-containing protein</fullName>
    </recommendedName>
</protein>
<dbReference type="Proteomes" id="UP000509510">
    <property type="component" value="Chromosome V"/>
</dbReference>
<reference evidence="7" key="1">
    <citation type="submission" date="2020-06" db="EMBL/GenBank/DDBJ databases">
        <title>A chromosome-scale genome assembly of Talaromyces rugulosus W13939.</title>
        <authorList>
            <person name="Wang B."/>
            <person name="Guo L."/>
            <person name="Ye K."/>
            <person name="Wang L."/>
        </authorList>
    </citation>
    <scope>NUCLEOTIDE SEQUENCE [LARGE SCALE GENOMIC DNA]</scope>
    <source>
        <strain evidence="7">W13939</strain>
    </source>
</reference>
<dbReference type="Gene3D" id="3.40.47.10">
    <property type="match status" value="2"/>
</dbReference>
<organism evidence="6 7">
    <name type="scientific">Talaromyces rugulosus</name>
    <name type="common">Penicillium rugulosum</name>
    <dbReference type="NCBI Taxonomy" id="121627"/>
    <lineage>
        <taxon>Eukaryota</taxon>
        <taxon>Fungi</taxon>
        <taxon>Dikarya</taxon>
        <taxon>Ascomycota</taxon>
        <taxon>Pezizomycotina</taxon>
        <taxon>Eurotiomycetes</taxon>
        <taxon>Eurotiomycetidae</taxon>
        <taxon>Eurotiales</taxon>
        <taxon>Trichocomaceae</taxon>
        <taxon>Talaromyces</taxon>
        <taxon>Talaromyces sect. Islandici</taxon>
    </lineage>
</organism>
<dbReference type="PANTHER" id="PTHR11877">
    <property type="entry name" value="HYDROXYMETHYLGLUTARYL-COA SYNTHASE"/>
    <property type="match status" value="1"/>
</dbReference>
<dbReference type="KEGG" id="trg:TRUGW13939_08748"/>
<dbReference type="SUPFAM" id="SSF53901">
    <property type="entry name" value="Thiolase-like"/>
    <property type="match status" value="2"/>
</dbReference>
<name>A0A7H8R5X6_TALRU</name>
<dbReference type="InterPro" id="IPR001099">
    <property type="entry name" value="Chalcone/stilbene_synt_N"/>
</dbReference>
<dbReference type="RefSeq" id="XP_035347770.1">
    <property type="nucleotide sequence ID" value="XM_035491877.1"/>
</dbReference>
<keyword evidence="2 3" id="KW-0808">Transferase</keyword>
<dbReference type="InterPro" id="IPR016039">
    <property type="entry name" value="Thiolase-like"/>
</dbReference>
<dbReference type="Pfam" id="PF02797">
    <property type="entry name" value="Chal_sti_synt_C"/>
    <property type="match status" value="1"/>
</dbReference>
<evidence type="ECO:0000256" key="3">
    <source>
        <dbReference type="RuleBase" id="RU003633"/>
    </source>
</evidence>
<dbReference type="InterPro" id="IPR012328">
    <property type="entry name" value="Chalcone/stilbene_synt_C"/>
</dbReference>
<sequence>MGSSFSQTKLEMSASSENDHSGLVITGLGTEWPSVLIRPNDLKDYALKFYSEVDSWLKTLLKINDQTGIESRAVVDVWNDPRWHFDKPPPAEVIDTVFRVHGTRLAKAAALNALHDAGIDATSITHIVSVTATNSGSPGYDQLVARELGIPETTERVLLNGIGCAGGLAALRVASDLATAATYRGQKARVLVVACEICSIHIRAELHAASESNTIGIGPALFSDGASALVLCNSHALSHTTPRRFAVVDWSTHIVPGTDQEMSYNVTSHGFQLSLSKNVPALASTAVKGPIQNMAMKNDDMNPVPQSEFDWALHPGGSAIITGVQKSLSLPDRALIATNEIYKTRGNTSSVSVLAVLDKIRSLEDRRKNVIACSFGPGLTVEMVHLKQYL</sequence>
<dbReference type="EMBL" id="CP055902">
    <property type="protein sequence ID" value="QKX61596.1"/>
    <property type="molecule type" value="Genomic_DNA"/>
</dbReference>
<keyword evidence="7" id="KW-1185">Reference proteome</keyword>
<keyword evidence="3" id="KW-0012">Acyltransferase</keyword>
<dbReference type="OrthoDB" id="329835at2759"/>
<dbReference type="InterPro" id="IPR011141">
    <property type="entry name" value="Polyketide_synthase_type-III"/>
</dbReference>
<evidence type="ECO:0000313" key="7">
    <source>
        <dbReference type="Proteomes" id="UP000509510"/>
    </source>
</evidence>
<dbReference type="GO" id="GO:0016747">
    <property type="term" value="F:acyltransferase activity, transferring groups other than amino-acyl groups"/>
    <property type="evidence" value="ECO:0007669"/>
    <property type="project" value="InterPro"/>
</dbReference>
<feature type="domain" description="Chalcone/stilbene synthase N-terminal" evidence="4">
    <location>
        <begin position="24"/>
        <end position="231"/>
    </location>
</feature>
<evidence type="ECO:0000256" key="2">
    <source>
        <dbReference type="ARBA" id="ARBA00022679"/>
    </source>
</evidence>
<dbReference type="AlphaFoldDB" id="A0A7H8R5X6"/>
<gene>
    <name evidence="6" type="ORF">TRUGW13939_08748</name>
</gene>
<dbReference type="Pfam" id="PF00195">
    <property type="entry name" value="Chal_sti_synt_N"/>
    <property type="match status" value="1"/>
</dbReference>
<dbReference type="GeneID" id="55996236"/>
<evidence type="ECO:0000313" key="6">
    <source>
        <dbReference type="EMBL" id="QKX61596.1"/>
    </source>
</evidence>